<protein>
    <submittedName>
        <fullName evidence="1">Uncharacterized protein</fullName>
    </submittedName>
</protein>
<comment type="caution">
    <text evidence="1">The sequence shown here is derived from an EMBL/GenBank/DDBJ whole genome shotgun (WGS) entry which is preliminary data.</text>
</comment>
<name>A0AAV4Y5W1_CAEEX</name>
<keyword evidence="2" id="KW-1185">Reference proteome</keyword>
<evidence type="ECO:0000313" key="1">
    <source>
        <dbReference type="EMBL" id="GIZ02836.1"/>
    </source>
</evidence>
<reference evidence="1 2" key="1">
    <citation type="submission" date="2021-06" db="EMBL/GenBank/DDBJ databases">
        <title>Caerostris extrusa draft genome.</title>
        <authorList>
            <person name="Kono N."/>
            <person name="Arakawa K."/>
        </authorList>
    </citation>
    <scope>NUCLEOTIDE SEQUENCE [LARGE SCALE GENOMIC DNA]</scope>
</reference>
<gene>
    <name evidence="1" type="ORF">CEXT_464881</name>
</gene>
<organism evidence="1 2">
    <name type="scientific">Caerostris extrusa</name>
    <name type="common">Bark spider</name>
    <name type="synonym">Caerostris bankana</name>
    <dbReference type="NCBI Taxonomy" id="172846"/>
    <lineage>
        <taxon>Eukaryota</taxon>
        <taxon>Metazoa</taxon>
        <taxon>Ecdysozoa</taxon>
        <taxon>Arthropoda</taxon>
        <taxon>Chelicerata</taxon>
        <taxon>Arachnida</taxon>
        <taxon>Araneae</taxon>
        <taxon>Araneomorphae</taxon>
        <taxon>Entelegynae</taxon>
        <taxon>Araneoidea</taxon>
        <taxon>Araneidae</taxon>
        <taxon>Caerostris</taxon>
    </lineage>
</organism>
<accession>A0AAV4Y5W1</accession>
<dbReference type="AlphaFoldDB" id="A0AAV4Y5W1"/>
<proteinExistence type="predicted"/>
<evidence type="ECO:0000313" key="2">
    <source>
        <dbReference type="Proteomes" id="UP001054945"/>
    </source>
</evidence>
<dbReference type="EMBL" id="BPLR01018867">
    <property type="protein sequence ID" value="GIZ02836.1"/>
    <property type="molecule type" value="Genomic_DNA"/>
</dbReference>
<sequence length="124" mass="14272">MGISIQKKLFASCWSQPVERTMDSNPSFISNHRTEKDTFIEVPGILRNYDGDWKSHFDAWLSFSYILSLMSKRRCQHGHEMSSCMLKLLLFKLFSSNEVLKTVLGFHSDELGVGQSDHDQSIQL</sequence>
<dbReference type="Proteomes" id="UP001054945">
    <property type="component" value="Unassembled WGS sequence"/>
</dbReference>